<feature type="compositionally biased region" description="Low complexity" evidence="1">
    <location>
        <begin position="28"/>
        <end position="37"/>
    </location>
</feature>
<feature type="chain" id="PRO_5038383098" evidence="2">
    <location>
        <begin position="21"/>
        <end position="378"/>
    </location>
</feature>
<evidence type="ECO:0000313" key="4">
    <source>
        <dbReference type="Proteomes" id="UP000321571"/>
    </source>
</evidence>
<keyword evidence="2" id="KW-0732">Signal</keyword>
<dbReference type="EMBL" id="VDUX01000005">
    <property type="protein sequence ID" value="TXL58039.1"/>
    <property type="molecule type" value="Genomic_DNA"/>
</dbReference>
<feature type="signal peptide" evidence="2">
    <location>
        <begin position="1"/>
        <end position="20"/>
    </location>
</feature>
<feature type="region of interest" description="Disordered" evidence="1">
    <location>
        <begin position="92"/>
        <end position="143"/>
    </location>
</feature>
<dbReference type="AlphaFoldDB" id="A0A5C8NH14"/>
<evidence type="ECO:0000313" key="3">
    <source>
        <dbReference type="EMBL" id="TXL58039.1"/>
    </source>
</evidence>
<protein>
    <submittedName>
        <fullName evidence="3">Uncharacterized protein</fullName>
    </submittedName>
</protein>
<name>A0A5C8NH14_9ACTN</name>
<proteinExistence type="predicted"/>
<gene>
    <name evidence="3" type="ORF">FHP06_11995</name>
</gene>
<feature type="compositionally biased region" description="Basic and acidic residues" evidence="1">
    <location>
        <begin position="243"/>
        <end position="253"/>
    </location>
</feature>
<evidence type="ECO:0000256" key="2">
    <source>
        <dbReference type="SAM" id="SignalP"/>
    </source>
</evidence>
<dbReference type="RefSeq" id="WP_147687017.1">
    <property type="nucleotide sequence ID" value="NZ_VDUX01000005.1"/>
</dbReference>
<evidence type="ECO:0000256" key="1">
    <source>
        <dbReference type="SAM" id="MobiDB-lite"/>
    </source>
</evidence>
<dbReference type="OrthoDB" id="3742305at2"/>
<keyword evidence="4" id="KW-1185">Reference proteome</keyword>
<organism evidence="3 4">
    <name type="scientific">Aeromicrobium terrae</name>
    <dbReference type="NCBI Taxonomy" id="2498846"/>
    <lineage>
        <taxon>Bacteria</taxon>
        <taxon>Bacillati</taxon>
        <taxon>Actinomycetota</taxon>
        <taxon>Actinomycetes</taxon>
        <taxon>Propionibacteriales</taxon>
        <taxon>Nocardioidaceae</taxon>
        <taxon>Aeromicrobium</taxon>
    </lineage>
</organism>
<dbReference type="PROSITE" id="PS51257">
    <property type="entry name" value="PROKAR_LIPOPROTEIN"/>
    <property type="match status" value="1"/>
</dbReference>
<dbReference type="Proteomes" id="UP000321571">
    <property type="component" value="Unassembled WGS sequence"/>
</dbReference>
<feature type="region of interest" description="Disordered" evidence="1">
    <location>
        <begin position="20"/>
        <end position="58"/>
    </location>
</feature>
<feature type="compositionally biased region" description="Basic and acidic residues" evidence="1">
    <location>
        <begin position="94"/>
        <end position="105"/>
    </location>
</feature>
<accession>A0A5C8NH14</accession>
<sequence>MRKRAAVVVAALTVLVGLTACDSDGDQPPLSSSSISPTPTPADVSEHESGPDSPIAYGLQVPRGATQLGPLVRYRSAALIAAYQPELDAALAQKEAEDQRKRAEAEAQGTPLPSPTPTPTNGSRPGDDTFKPIENPPKPDTTVSLMRIDGSPTEVLRRMVAQIATVLPDAHLVLDDLDEYCKAKDRRIQHCDVSAEGETKNKRQLRITLSVDPGDVVTRTSPPSAHENPIMVLKVAYIGDPRRGQVDRQKDGDVDVPQNAPGKDTSDFIWPKMDVDSPPTTSLLNGWKAPLGASILLSGYRPRFVALATETAVQADQIASDFVSTVGTPTKDVVEDLNEVSTTYTAERKNGERATATYVLSARGNYAMLFYDPPAKKK</sequence>
<feature type="region of interest" description="Disordered" evidence="1">
    <location>
        <begin position="243"/>
        <end position="272"/>
    </location>
</feature>
<reference evidence="3 4" key="1">
    <citation type="submission" date="2019-06" db="EMBL/GenBank/DDBJ databases">
        <title>Aeromicrobium sp. nov., isolated from a maize field.</title>
        <authorList>
            <person name="Lin S.-Y."/>
            <person name="Tsai C.-F."/>
            <person name="Young C.-C."/>
        </authorList>
    </citation>
    <scope>NUCLEOTIDE SEQUENCE [LARGE SCALE GENOMIC DNA]</scope>
    <source>
        <strain evidence="3 4">CC-CFT486</strain>
    </source>
</reference>
<comment type="caution">
    <text evidence="3">The sequence shown here is derived from an EMBL/GenBank/DDBJ whole genome shotgun (WGS) entry which is preliminary data.</text>
</comment>